<dbReference type="InterPro" id="IPR002654">
    <property type="entry name" value="Glyco_trans_25"/>
</dbReference>
<keyword evidence="2" id="KW-0808">Transferase</keyword>
<dbReference type="Pfam" id="PF01755">
    <property type="entry name" value="Glyco_transf_25"/>
    <property type="match status" value="1"/>
</dbReference>
<evidence type="ECO:0000313" key="3">
    <source>
        <dbReference type="Proteomes" id="UP000294229"/>
    </source>
</evidence>
<protein>
    <submittedName>
        <fullName evidence="2">Glycosyltransferase family 25 protein</fullName>
    </submittedName>
</protein>
<name>A0A8B3TB91_AVIPA</name>
<organism evidence="2 3">
    <name type="scientific">Avibacterium paragallinarum</name>
    <name type="common">Haemophilus gallinarum</name>
    <dbReference type="NCBI Taxonomy" id="728"/>
    <lineage>
        <taxon>Bacteria</taxon>
        <taxon>Pseudomonadati</taxon>
        <taxon>Pseudomonadota</taxon>
        <taxon>Gammaproteobacteria</taxon>
        <taxon>Pasteurellales</taxon>
        <taxon>Pasteurellaceae</taxon>
        <taxon>Avibacterium</taxon>
    </lineage>
</organism>
<sequence>MKSHNYVISLLSATQRREHISKEFDSLLIPFCFFDAISPTEYSEYEINMLIQELIPNLAYVHHLSSGEKGCLLSHLALWKKCLDQGYPYISIFEDDIILSPEANKFLSTYEWIDSTLKNQTFILRFETFLMPIKVKKTNIPDVYERKVLRTVSKHFGTAGYMLNKKSVEYLLSRIYNLKEKEIAPIDELIFNRFISDDNISIYQISPAPIIQELQLKKDNSKLHSQLEKERFHKENKKKIETIELYIKYIEK</sequence>
<dbReference type="GO" id="GO:0016740">
    <property type="term" value="F:transferase activity"/>
    <property type="evidence" value="ECO:0007669"/>
    <property type="project" value="UniProtKB-KW"/>
</dbReference>
<evidence type="ECO:0000313" key="2">
    <source>
        <dbReference type="EMBL" id="RZN60265.1"/>
    </source>
</evidence>
<accession>A0A8B3TB91</accession>
<comment type="caution">
    <text evidence="2">The sequence shown here is derived from an EMBL/GenBank/DDBJ whole genome shotgun (WGS) entry which is preliminary data.</text>
</comment>
<evidence type="ECO:0000259" key="1">
    <source>
        <dbReference type="Pfam" id="PF01755"/>
    </source>
</evidence>
<dbReference type="RefSeq" id="WP_130238627.1">
    <property type="nucleotide sequence ID" value="NZ_RQXS01000012.1"/>
</dbReference>
<dbReference type="EMBL" id="RQXS01000012">
    <property type="protein sequence ID" value="RZN60265.1"/>
    <property type="molecule type" value="Genomic_DNA"/>
</dbReference>
<proteinExistence type="predicted"/>
<feature type="domain" description="Glycosyl transferase family 25" evidence="1">
    <location>
        <begin position="4"/>
        <end position="190"/>
    </location>
</feature>
<reference evidence="2 3" key="1">
    <citation type="submission" date="2018-11" db="EMBL/GenBank/DDBJ databases">
        <title>Sequencing Av. paragallinarum serogroups.</title>
        <authorList>
            <person name="Hellmuth J.E."/>
            <person name="Boucher C.E."/>
            <person name="Cason E.D."/>
        </authorList>
    </citation>
    <scope>NUCLEOTIDE SEQUENCE [LARGE SCALE GENOMIC DNA]</scope>
    <source>
        <strain evidence="2 3">SA-3</strain>
    </source>
</reference>
<gene>
    <name evidence="2" type="ORF">EIG79_04140</name>
</gene>
<dbReference type="CDD" id="cd06532">
    <property type="entry name" value="Glyco_transf_25"/>
    <property type="match status" value="1"/>
</dbReference>
<dbReference type="Proteomes" id="UP000294229">
    <property type="component" value="Unassembled WGS sequence"/>
</dbReference>
<dbReference type="AlphaFoldDB" id="A0A8B3TB91"/>